<dbReference type="RefSeq" id="WP_042216894.1">
    <property type="nucleotide sequence ID" value="NZ_CP009285.1"/>
</dbReference>
<comment type="function">
    <text evidence="1 3">Probably involved in ribonucleotide reductase function.</text>
</comment>
<dbReference type="PIRSF" id="PIRSF005087">
    <property type="entry name" value="NrdI"/>
    <property type="match status" value="1"/>
</dbReference>
<protein>
    <recommendedName>
        <fullName evidence="3">Protein NrdI</fullName>
    </recommendedName>
</protein>
<dbReference type="KEGG" id="pbd:PBOR_27790"/>
<gene>
    <name evidence="3" type="primary">nrdI</name>
    <name evidence="4" type="ORF">PBOR_27790</name>
</gene>
<organism evidence="4 5">
    <name type="scientific">Paenibacillus borealis</name>
    <dbReference type="NCBI Taxonomy" id="160799"/>
    <lineage>
        <taxon>Bacteria</taxon>
        <taxon>Bacillati</taxon>
        <taxon>Bacillota</taxon>
        <taxon>Bacilli</taxon>
        <taxon>Bacillales</taxon>
        <taxon>Paenibacillaceae</taxon>
        <taxon>Paenibacillus</taxon>
    </lineage>
</organism>
<sequence>MLIAYDSKTGNVKRFINKLKLPAVQIEEHMTIDEPYVLVTYTTGFGQIPEKVSSFLEKNHSRLKGIAASGNKNWGEFYAHSADLIAQRYNVPVVGKFELSGTFGDVERIKQEVSRVAAY</sequence>
<dbReference type="InterPro" id="IPR020852">
    <property type="entry name" value="RNR_Ib_NrdI_bac"/>
</dbReference>
<name>A0A089LFN6_PAEBO</name>
<dbReference type="Gene3D" id="3.40.50.360">
    <property type="match status" value="1"/>
</dbReference>
<dbReference type="Proteomes" id="UP000029518">
    <property type="component" value="Chromosome"/>
</dbReference>
<dbReference type="PANTHER" id="PTHR37297:SF1">
    <property type="entry name" value="PROTEIN NRDI"/>
    <property type="match status" value="1"/>
</dbReference>
<dbReference type="HAMAP" id="MF_00128">
    <property type="entry name" value="NrdI"/>
    <property type="match status" value="1"/>
</dbReference>
<dbReference type="OrthoDB" id="350535at2"/>
<reference evidence="4" key="1">
    <citation type="submission" date="2014-08" db="EMBL/GenBank/DDBJ databases">
        <title>Comparative genomics of the Paenibacillus odorifer group.</title>
        <authorList>
            <person name="den Bakker H.C."/>
            <person name="Tsai Y.-C.Y.-C."/>
            <person name="Martin N."/>
            <person name="Korlach J."/>
            <person name="Wiedmann M."/>
        </authorList>
    </citation>
    <scope>NUCLEOTIDE SEQUENCE [LARGE SCALE GENOMIC DNA]</scope>
    <source>
        <strain evidence="4">DSM 13188</strain>
    </source>
</reference>
<evidence type="ECO:0000256" key="1">
    <source>
        <dbReference type="ARBA" id="ARBA00003999"/>
    </source>
</evidence>
<dbReference type="Pfam" id="PF07972">
    <property type="entry name" value="Flavodoxin_NdrI"/>
    <property type="match status" value="1"/>
</dbReference>
<dbReference type="NCBIfam" id="TIGR00333">
    <property type="entry name" value="nrdI"/>
    <property type="match status" value="1"/>
</dbReference>
<accession>A0A089LFN6</accession>
<evidence type="ECO:0000256" key="3">
    <source>
        <dbReference type="HAMAP-Rule" id="MF_00128"/>
    </source>
</evidence>
<evidence type="ECO:0000313" key="4">
    <source>
        <dbReference type="EMBL" id="AIQ60326.1"/>
    </source>
</evidence>
<dbReference type="HOGENOM" id="CLU_114845_3_0_9"/>
<comment type="similarity">
    <text evidence="2 3">Belongs to the NrdI family.</text>
</comment>
<dbReference type="SUPFAM" id="SSF52218">
    <property type="entry name" value="Flavoproteins"/>
    <property type="match status" value="1"/>
</dbReference>
<dbReference type="InterPro" id="IPR004465">
    <property type="entry name" value="RNR_NrdI"/>
</dbReference>
<dbReference type="InterPro" id="IPR029039">
    <property type="entry name" value="Flavoprotein-like_sf"/>
</dbReference>
<keyword evidence="5" id="KW-1185">Reference proteome</keyword>
<dbReference type="PANTHER" id="PTHR37297">
    <property type="entry name" value="PROTEIN NRDI"/>
    <property type="match status" value="1"/>
</dbReference>
<dbReference type="AlphaFoldDB" id="A0A089LFN6"/>
<evidence type="ECO:0000256" key="2">
    <source>
        <dbReference type="ARBA" id="ARBA00009942"/>
    </source>
</evidence>
<evidence type="ECO:0000313" key="5">
    <source>
        <dbReference type="Proteomes" id="UP000029518"/>
    </source>
</evidence>
<dbReference type="GO" id="GO:0010181">
    <property type="term" value="F:FMN binding"/>
    <property type="evidence" value="ECO:0007669"/>
    <property type="project" value="InterPro"/>
</dbReference>
<dbReference type="EMBL" id="CP009285">
    <property type="protein sequence ID" value="AIQ60326.1"/>
    <property type="molecule type" value="Genomic_DNA"/>
</dbReference>
<proteinExistence type="inferred from homology"/>